<keyword evidence="5 7" id="KW-0472">Membrane</keyword>
<evidence type="ECO:0000256" key="1">
    <source>
        <dbReference type="ARBA" id="ARBA00004141"/>
    </source>
</evidence>
<keyword evidence="10" id="KW-1185">Reference proteome</keyword>
<feature type="transmembrane region" description="Helical" evidence="7">
    <location>
        <begin position="441"/>
        <end position="464"/>
    </location>
</feature>
<feature type="transmembrane region" description="Helical" evidence="7">
    <location>
        <begin position="33"/>
        <end position="51"/>
    </location>
</feature>
<feature type="transmembrane region" description="Helical" evidence="7">
    <location>
        <begin position="202"/>
        <end position="224"/>
    </location>
</feature>
<dbReference type="InterPro" id="IPR049941">
    <property type="entry name" value="LPLAT_7/PORCN-like"/>
</dbReference>
<evidence type="ECO:0000256" key="6">
    <source>
        <dbReference type="ARBA" id="ARBA00023315"/>
    </source>
</evidence>
<sequence>MDAFLPPPLEIPVRNWLDAQALHHGIPVNSGRLVIGLVLSCLVAPFTHLVHGLTARHLCNVVLGMSLAIFAFDWMVIHSFLPTLLTYVILHVAPRSMVGTIVAIMTFAHLIYSHILREYYGADIIWDCAQMVLTLKLVGTAISYGDGALPAAAKTPAMLRNQLLAVPSLLELFGYVYFFPSFLVGPVFEFSDYTAWVEANRIAPVVVVLRNLGFLVLSIAGYVLSQMYFPIGQVTASTFYPTLPAWARWLMQLGCVGMYKYTFFMVWQFGELGGVLAGYGYNPATKDWDGLRNNNIFLVEVPTSTRVMINNWNIKVAAWLNTYVYQRVGLTKDGKPTAVSTFASFLVSALWHGLLPGYYFFFIFMGLTLEVGRQMRRRVRATFHYTEDRNGHPHAIFTEYFDSSKAHPLALLYDVAGVLLAHFFTNYFGMAFANNNMQTFLAVWSTVYYIPHVFILCLFVVFSLTEPKKPKAKTG</sequence>
<evidence type="ECO:0000313" key="8">
    <source>
        <dbReference type="EMBL" id="KAF0700823.1"/>
    </source>
</evidence>
<feature type="transmembrane region" description="Helical" evidence="7">
    <location>
        <begin position="410"/>
        <end position="429"/>
    </location>
</feature>
<dbReference type="Pfam" id="PF03062">
    <property type="entry name" value="MBOAT"/>
    <property type="match status" value="1"/>
</dbReference>
<dbReference type="GO" id="GO:0016746">
    <property type="term" value="F:acyltransferase activity"/>
    <property type="evidence" value="ECO:0007669"/>
    <property type="project" value="UniProtKB-KW"/>
</dbReference>
<accession>A0A485KL16</accession>
<dbReference type="AlphaFoldDB" id="A0A485KL16"/>
<dbReference type="Proteomes" id="UP000332933">
    <property type="component" value="Unassembled WGS sequence"/>
</dbReference>
<evidence type="ECO:0000256" key="7">
    <source>
        <dbReference type="SAM" id="Phobius"/>
    </source>
</evidence>
<dbReference type="InterPro" id="IPR004299">
    <property type="entry name" value="MBOAT_fam"/>
</dbReference>
<reference evidence="8" key="2">
    <citation type="submission" date="2019-06" db="EMBL/GenBank/DDBJ databases">
        <title>Genomics analysis of Aphanomyces spp. identifies a new class of oomycete effector associated with host adaptation.</title>
        <authorList>
            <person name="Gaulin E."/>
        </authorList>
    </citation>
    <scope>NUCLEOTIDE SEQUENCE</scope>
    <source>
        <strain evidence="8">CBS 578.67</strain>
    </source>
</reference>
<evidence type="ECO:0000256" key="5">
    <source>
        <dbReference type="ARBA" id="ARBA00023136"/>
    </source>
</evidence>
<dbReference type="GO" id="GO:0016020">
    <property type="term" value="C:membrane"/>
    <property type="evidence" value="ECO:0007669"/>
    <property type="project" value="UniProtKB-SubCell"/>
</dbReference>
<keyword evidence="6" id="KW-0012">Acyltransferase</keyword>
<proteinExistence type="predicted"/>
<evidence type="ECO:0000256" key="3">
    <source>
        <dbReference type="ARBA" id="ARBA00022692"/>
    </source>
</evidence>
<reference evidence="9 10" key="1">
    <citation type="submission" date="2019-03" db="EMBL/GenBank/DDBJ databases">
        <authorList>
            <person name="Gaulin E."/>
            <person name="Dumas B."/>
        </authorList>
    </citation>
    <scope>NUCLEOTIDE SEQUENCE [LARGE SCALE GENOMIC DNA]</scope>
    <source>
        <strain evidence="9">CBS 568.67</strain>
    </source>
</reference>
<name>A0A485KL16_9STRA</name>
<dbReference type="OrthoDB" id="286734at2759"/>
<comment type="subcellular location">
    <subcellularLocation>
        <location evidence="1">Membrane</location>
        <topology evidence="1">Multi-pass membrane protein</topology>
    </subcellularLocation>
</comment>
<dbReference type="EMBL" id="VJMH01005111">
    <property type="protein sequence ID" value="KAF0700823.1"/>
    <property type="molecule type" value="Genomic_DNA"/>
</dbReference>
<evidence type="ECO:0000256" key="2">
    <source>
        <dbReference type="ARBA" id="ARBA00022679"/>
    </source>
</evidence>
<dbReference type="PANTHER" id="PTHR13906">
    <property type="entry name" value="PORCUPINE"/>
    <property type="match status" value="1"/>
</dbReference>
<feature type="transmembrane region" description="Helical" evidence="7">
    <location>
        <begin position="58"/>
        <end position="81"/>
    </location>
</feature>
<keyword evidence="2" id="KW-0808">Transferase</keyword>
<keyword evidence="4 7" id="KW-1133">Transmembrane helix</keyword>
<gene>
    <name evidence="9" type="primary">Aste57867_8674</name>
    <name evidence="8" type="ORF">As57867_008640</name>
    <name evidence="9" type="ORF">ASTE57867_8674</name>
</gene>
<dbReference type="PANTHER" id="PTHR13906:SF4">
    <property type="entry name" value="LYSOPHOSPHOLIPID ACYLTRANSFERASE 6"/>
    <property type="match status" value="1"/>
</dbReference>
<evidence type="ECO:0000313" key="9">
    <source>
        <dbReference type="EMBL" id="VFT85560.1"/>
    </source>
</evidence>
<feature type="transmembrane region" description="Helical" evidence="7">
    <location>
        <begin position="164"/>
        <end position="190"/>
    </location>
</feature>
<feature type="transmembrane region" description="Helical" evidence="7">
    <location>
        <begin position="349"/>
        <end position="369"/>
    </location>
</feature>
<keyword evidence="3 7" id="KW-0812">Transmembrane</keyword>
<dbReference type="GO" id="GO:0030258">
    <property type="term" value="P:lipid modification"/>
    <property type="evidence" value="ECO:0007669"/>
    <property type="project" value="TreeGrafter"/>
</dbReference>
<evidence type="ECO:0000256" key="4">
    <source>
        <dbReference type="ARBA" id="ARBA00022989"/>
    </source>
</evidence>
<evidence type="ECO:0000313" key="10">
    <source>
        <dbReference type="Proteomes" id="UP000332933"/>
    </source>
</evidence>
<protein>
    <submittedName>
        <fullName evidence="9">Aste57867_8674 protein</fullName>
    </submittedName>
</protein>
<dbReference type="EMBL" id="CAADRA010005132">
    <property type="protein sequence ID" value="VFT85560.1"/>
    <property type="molecule type" value="Genomic_DNA"/>
</dbReference>
<feature type="transmembrane region" description="Helical" evidence="7">
    <location>
        <begin position="87"/>
        <end position="112"/>
    </location>
</feature>
<organism evidence="9 10">
    <name type="scientific">Aphanomyces stellatus</name>
    <dbReference type="NCBI Taxonomy" id="120398"/>
    <lineage>
        <taxon>Eukaryota</taxon>
        <taxon>Sar</taxon>
        <taxon>Stramenopiles</taxon>
        <taxon>Oomycota</taxon>
        <taxon>Saprolegniomycetes</taxon>
        <taxon>Saprolegniales</taxon>
        <taxon>Verrucalvaceae</taxon>
        <taxon>Aphanomyces</taxon>
    </lineage>
</organism>